<dbReference type="Proteomes" id="UP000003705">
    <property type="component" value="Unassembled WGS sequence"/>
</dbReference>
<name>E4L0J3_9FIRM</name>
<dbReference type="eggNOG" id="ENOG5033CMD">
    <property type="taxonomic scope" value="Bacteria"/>
</dbReference>
<gene>
    <name evidence="2" type="ORF">HMPREF9286_0836</name>
</gene>
<evidence type="ECO:0000313" key="3">
    <source>
        <dbReference type="Proteomes" id="UP000003705"/>
    </source>
</evidence>
<proteinExistence type="predicted"/>
<comment type="caution">
    <text evidence="2">The sequence shown here is derived from an EMBL/GenBank/DDBJ whole genome shotgun (WGS) entry which is preliminary data.</text>
</comment>
<reference evidence="2 3" key="1">
    <citation type="submission" date="2010-10" db="EMBL/GenBank/DDBJ databases">
        <authorList>
            <person name="Durkin A.S."/>
            <person name="Madupu R."/>
            <person name="Torralba M."/>
            <person name="Gillis M."/>
            <person name="Methe B."/>
            <person name="Sutton G."/>
            <person name="Nelson K.E."/>
        </authorList>
    </citation>
    <scope>NUCLEOTIDE SEQUENCE [LARGE SCALE GENOMIC DNA]</scope>
    <source>
        <strain evidence="2 3">ACS-146-V-Sch2b</strain>
    </source>
</reference>
<evidence type="ECO:0008006" key="4">
    <source>
        <dbReference type="Google" id="ProtNLM"/>
    </source>
</evidence>
<keyword evidence="3" id="KW-1185">Reference proteome</keyword>
<keyword evidence="1" id="KW-0175">Coiled coil</keyword>
<feature type="coiled-coil region" evidence="1">
    <location>
        <begin position="58"/>
        <end position="85"/>
    </location>
</feature>
<protein>
    <recommendedName>
        <fullName evidence="4">DUF1490 family protein</fullName>
    </recommendedName>
</protein>
<organism evidence="2 3">
    <name type="scientific">Peptoniphilus harei ACS-146-V-Sch2b</name>
    <dbReference type="NCBI Taxonomy" id="908338"/>
    <lineage>
        <taxon>Bacteria</taxon>
        <taxon>Bacillati</taxon>
        <taxon>Bacillota</taxon>
        <taxon>Tissierellia</taxon>
        <taxon>Tissierellales</taxon>
        <taxon>Peptoniphilaceae</taxon>
        <taxon>Peptoniphilus</taxon>
    </lineage>
</organism>
<sequence>MNKRLINLGLGLVVGALGGKILASDTVKKLAVNTVAGGLKIKEGIDKNLENVKVTSEDILAEAKIKKAEDEKKEAERKAQVDIEKVADAEVVEEEVVEEEVEVED</sequence>
<evidence type="ECO:0000256" key="1">
    <source>
        <dbReference type="SAM" id="Coils"/>
    </source>
</evidence>
<dbReference type="RefSeq" id="WP_005957807.1">
    <property type="nucleotide sequence ID" value="NZ_AENP01000027.1"/>
</dbReference>
<accession>E4L0J3</accession>
<dbReference type="AlphaFoldDB" id="E4L0J3"/>
<evidence type="ECO:0000313" key="2">
    <source>
        <dbReference type="EMBL" id="EFR32415.1"/>
    </source>
</evidence>
<dbReference type="EMBL" id="AENP01000027">
    <property type="protein sequence ID" value="EFR32415.1"/>
    <property type="molecule type" value="Genomic_DNA"/>
</dbReference>